<sequence length="66" mass="7536">MDFPDVCMYAEIRTRIQIPFPGTIILSTRGMFLSLLPSGLQCSRKLLMTLNGPARLYRYAYNPILP</sequence>
<gene>
    <name evidence="1" type="ORF">KSP40_PGU009176</name>
</gene>
<accession>A0ABR2M3X1</accession>
<proteinExistence type="predicted"/>
<name>A0ABR2M3X1_9ASPA</name>
<evidence type="ECO:0000313" key="1">
    <source>
        <dbReference type="EMBL" id="KAK8958799.1"/>
    </source>
</evidence>
<protein>
    <submittedName>
        <fullName evidence="1">Uncharacterized protein</fullName>
    </submittedName>
</protein>
<organism evidence="1 2">
    <name type="scientific">Platanthera guangdongensis</name>
    <dbReference type="NCBI Taxonomy" id="2320717"/>
    <lineage>
        <taxon>Eukaryota</taxon>
        <taxon>Viridiplantae</taxon>
        <taxon>Streptophyta</taxon>
        <taxon>Embryophyta</taxon>
        <taxon>Tracheophyta</taxon>
        <taxon>Spermatophyta</taxon>
        <taxon>Magnoliopsida</taxon>
        <taxon>Liliopsida</taxon>
        <taxon>Asparagales</taxon>
        <taxon>Orchidaceae</taxon>
        <taxon>Orchidoideae</taxon>
        <taxon>Orchideae</taxon>
        <taxon>Orchidinae</taxon>
        <taxon>Platanthera</taxon>
    </lineage>
</organism>
<evidence type="ECO:0000313" key="2">
    <source>
        <dbReference type="Proteomes" id="UP001412067"/>
    </source>
</evidence>
<reference evidence="1 2" key="1">
    <citation type="journal article" date="2022" name="Nat. Plants">
        <title>Genomes of leafy and leafless Platanthera orchids illuminate the evolution of mycoheterotrophy.</title>
        <authorList>
            <person name="Li M.H."/>
            <person name="Liu K.W."/>
            <person name="Li Z."/>
            <person name="Lu H.C."/>
            <person name="Ye Q.L."/>
            <person name="Zhang D."/>
            <person name="Wang J.Y."/>
            <person name="Li Y.F."/>
            <person name="Zhong Z.M."/>
            <person name="Liu X."/>
            <person name="Yu X."/>
            <person name="Liu D.K."/>
            <person name="Tu X.D."/>
            <person name="Liu B."/>
            <person name="Hao Y."/>
            <person name="Liao X.Y."/>
            <person name="Jiang Y.T."/>
            <person name="Sun W.H."/>
            <person name="Chen J."/>
            <person name="Chen Y.Q."/>
            <person name="Ai Y."/>
            <person name="Zhai J.W."/>
            <person name="Wu S.S."/>
            <person name="Zhou Z."/>
            <person name="Hsiao Y.Y."/>
            <person name="Wu W.L."/>
            <person name="Chen Y.Y."/>
            <person name="Lin Y.F."/>
            <person name="Hsu J.L."/>
            <person name="Li C.Y."/>
            <person name="Wang Z.W."/>
            <person name="Zhao X."/>
            <person name="Zhong W.Y."/>
            <person name="Ma X.K."/>
            <person name="Ma L."/>
            <person name="Huang J."/>
            <person name="Chen G.Z."/>
            <person name="Huang M.Z."/>
            <person name="Huang L."/>
            <person name="Peng D.H."/>
            <person name="Luo Y.B."/>
            <person name="Zou S.Q."/>
            <person name="Chen S.P."/>
            <person name="Lan S."/>
            <person name="Tsai W.C."/>
            <person name="Van de Peer Y."/>
            <person name="Liu Z.J."/>
        </authorList>
    </citation>
    <scope>NUCLEOTIDE SEQUENCE [LARGE SCALE GENOMIC DNA]</scope>
    <source>
        <strain evidence="1">Lor288</strain>
    </source>
</reference>
<keyword evidence="2" id="KW-1185">Reference proteome</keyword>
<dbReference type="EMBL" id="JBBWWR010000012">
    <property type="protein sequence ID" value="KAK8958799.1"/>
    <property type="molecule type" value="Genomic_DNA"/>
</dbReference>
<dbReference type="Proteomes" id="UP001412067">
    <property type="component" value="Unassembled WGS sequence"/>
</dbReference>
<comment type="caution">
    <text evidence="1">The sequence shown here is derived from an EMBL/GenBank/DDBJ whole genome shotgun (WGS) entry which is preliminary data.</text>
</comment>